<dbReference type="SMART" id="SM00849">
    <property type="entry name" value="Lactamase_B"/>
    <property type="match status" value="1"/>
</dbReference>
<evidence type="ECO:0000256" key="1">
    <source>
        <dbReference type="ARBA" id="ARBA00022801"/>
    </source>
</evidence>
<evidence type="ECO:0000256" key="2">
    <source>
        <dbReference type="HAMAP-Rule" id="MF_00457"/>
    </source>
</evidence>
<dbReference type="PANTHER" id="PTHR43546:SF3">
    <property type="entry name" value="UPF0173 METAL-DEPENDENT HYDROLASE MJ1163"/>
    <property type="match status" value="1"/>
</dbReference>
<dbReference type="GO" id="GO:0016787">
    <property type="term" value="F:hydrolase activity"/>
    <property type="evidence" value="ECO:0007669"/>
    <property type="project" value="UniProtKB-KW"/>
</dbReference>
<dbReference type="Gene3D" id="3.60.15.10">
    <property type="entry name" value="Ribonuclease Z/Hydroxyacylglutathione hydrolase-like"/>
    <property type="match status" value="1"/>
</dbReference>
<feature type="domain" description="Metallo-beta-lactamase" evidence="3">
    <location>
        <begin position="7"/>
        <end position="190"/>
    </location>
</feature>
<dbReference type="HAMAP" id="MF_00457">
    <property type="entry name" value="UPF0173"/>
    <property type="match status" value="1"/>
</dbReference>
<dbReference type="InterPro" id="IPR036866">
    <property type="entry name" value="RibonucZ/Hydroxyglut_hydro"/>
</dbReference>
<evidence type="ECO:0000313" key="4">
    <source>
        <dbReference type="EMBL" id="MBF4693009.1"/>
    </source>
</evidence>
<dbReference type="Proteomes" id="UP000614200">
    <property type="component" value="Unassembled WGS sequence"/>
</dbReference>
<keyword evidence="1 2" id="KW-0378">Hydrolase</keyword>
<evidence type="ECO:0000313" key="5">
    <source>
        <dbReference type="Proteomes" id="UP000614200"/>
    </source>
</evidence>
<reference evidence="4 5" key="1">
    <citation type="submission" date="2020-11" db="EMBL/GenBank/DDBJ databases">
        <title>Fusibacter basophilias sp. nov.</title>
        <authorList>
            <person name="Qiu D."/>
        </authorList>
    </citation>
    <scope>NUCLEOTIDE SEQUENCE [LARGE SCALE GENOMIC DNA]</scope>
    <source>
        <strain evidence="4 5">Q10-2</strain>
    </source>
</reference>
<comment type="similarity">
    <text evidence="2">Belongs to the UPF0173 family.</text>
</comment>
<accession>A0ABR9ZRF1</accession>
<dbReference type="NCBIfam" id="NF001911">
    <property type="entry name" value="PRK00685.1"/>
    <property type="match status" value="1"/>
</dbReference>
<comment type="caution">
    <text evidence="4">The sequence shown here is derived from an EMBL/GenBank/DDBJ whole genome shotgun (WGS) entry which is preliminary data.</text>
</comment>
<dbReference type="InterPro" id="IPR001279">
    <property type="entry name" value="Metallo-B-lactamas"/>
</dbReference>
<dbReference type="InterPro" id="IPR050114">
    <property type="entry name" value="UPF0173_UPF0282_UlaG_hydrolase"/>
</dbReference>
<gene>
    <name evidence="4" type="ORF">ISU02_07750</name>
</gene>
<dbReference type="PANTHER" id="PTHR43546">
    <property type="entry name" value="UPF0173 METAL-DEPENDENT HYDROLASE MJ1163-RELATED"/>
    <property type="match status" value="1"/>
</dbReference>
<dbReference type="Pfam" id="PF13483">
    <property type="entry name" value="Lactamase_B_3"/>
    <property type="match status" value="1"/>
</dbReference>
<dbReference type="RefSeq" id="WP_194701245.1">
    <property type="nucleotide sequence ID" value="NZ_JADKNH010000004.1"/>
</dbReference>
<dbReference type="SUPFAM" id="SSF56281">
    <property type="entry name" value="Metallo-hydrolase/oxidoreductase"/>
    <property type="match status" value="1"/>
</dbReference>
<dbReference type="InterPro" id="IPR022877">
    <property type="entry name" value="UPF0173"/>
</dbReference>
<keyword evidence="5" id="KW-1185">Reference proteome</keyword>
<sequence>MKITFLGHAAFLIETDQFKLMIDPFLENGITKMKVENFPEIDYILVTHGHGDHIGSTVEIAKQTGATVILNPELAHHLQKVGVKTHTMHIGGKKSFEFGSVKMIPALHGSSIMIDGEPKEGGNPCGFLIEIEGKAIYHAGDTGVSIEMQLLESEKIDFAMLPIGGNFTMDIKDALKAVQMIKPIKVMPMHYNTFPVIQTDVSLFMEGVKALKCGTVPILLEGDASYEL</sequence>
<organism evidence="4 5">
    <name type="scientific">Fusibacter ferrireducens</name>
    <dbReference type="NCBI Taxonomy" id="2785058"/>
    <lineage>
        <taxon>Bacteria</taxon>
        <taxon>Bacillati</taxon>
        <taxon>Bacillota</taxon>
        <taxon>Clostridia</taxon>
        <taxon>Eubacteriales</taxon>
        <taxon>Eubacteriales Family XII. Incertae Sedis</taxon>
        <taxon>Fusibacter</taxon>
    </lineage>
</organism>
<evidence type="ECO:0000259" key="3">
    <source>
        <dbReference type="SMART" id="SM00849"/>
    </source>
</evidence>
<dbReference type="EMBL" id="JADKNH010000004">
    <property type="protein sequence ID" value="MBF4693009.1"/>
    <property type="molecule type" value="Genomic_DNA"/>
</dbReference>
<protein>
    <recommendedName>
        <fullName evidence="2">UPF0173 metal-dependent hydrolase ISU02_07750</fullName>
    </recommendedName>
</protein>
<proteinExistence type="inferred from homology"/>
<name>A0ABR9ZRF1_9FIRM</name>